<feature type="non-terminal residue" evidence="2">
    <location>
        <position position="1"/>
    </location>
</feature>
<dbReference type="Proteomes" id="UP000789405">
    <property type="component" value="Unassembled WGS sequence"/>
</dbReference>
<dbReference type="EMBL" id="CAJVPY010005715">
    <property type="protein sequence ID" value="CAG8648886.1"/>
    <property type="molecule type" value="Genomic_DNA"/>
</dbReference>
<accession>A0A9N9H0K3</accession>
<feature type="compositionally biased region" description="Basic and acidic residues" evidence="1">
    <location>
        <begin position="1"/>
        <end position="12"/>
    </location>
</feature>
<feature type="region of interest" description="Disordered" evidence="1">
    <location>
        <begin position="1"/>
        <end position="20"/>
    </location>
</feature>
<evidence type="ECO:0000313" key="3">
    <source>
        <dbReference type="Proteomes" id="UP000789405"/>
    </source>
</evidence>
<reference evidence="2" key="1">
    <citation type="submission" date="2021-06" db="EMBL/GenBank/DDBJ databases">
        <authorList>
            <person name="Kallberg Y."/>
            <person name="Tangrot J."/>
            <person name="Rosling A."/>
        </authorList>
    </citation>
    <scope>NUCLEOTIDE SEQUENCE</scope>
    <source>
        <strain evidence="2">MA453B</strain>
    </source>
</reference>
<comment type="caution">
    <text evidence="2">The sequence shown here is derived from an EMBL/GenBank/DDBJ whole genome shotgun (WGS) entry which is preliminary data.</text>
</comment>
<dbReference type="AlphaFoldDB" id="A0A9N9H0K3"/>
<name>A0A9N9H0K3_9GLOM</name>
<protein>
    <submittedName>
        <fullName evidence="2">20739_t:CDS:1</fullName>
    </submittedName>
</protein>
<evidence type="ECO:0000256" key="1">
    <source>
        <dbReference type="SAM" id="MobiDB-lite"/>
    </source>
</evidence>
<proteinExistence type="predicted"/>
<sequence>SQFDRRRQEIRRSCSPPPYYEEAISSLSRESLFSSQKSQSTSPVRLSFCKEDNNEHSVVLWHRENRNGRG</sequence>
<evidence type="ECO:0000313" key="2">
    <source>
        <dbReference type="EMBL" id="CAG8648886.1"/>
    </source>
</evidence>
<organism evidence="2 3">
    <name type="scientific">Dentiscutata erythropus</name>
    <dbReference type="NCBI Taxonomy" id="1348616"/>
    <lineage>
        <taxon>Eukaryota</taxon>
        <taxon>Fungi</taxon>
        <taxon>Fungi incertae sedis</taxon>
        <taxon>Mucoromycota</taxon>
        <taxon>Glomeromycotina</taxon>
        <taxon>Glomeromycetes</taxon>
        <taxon>Diversisporales</taxon>
        <taxon>Gigasporaceae</taxon>
        <taxon>Dentiscutata</taxon>
    </lineage>
</organism>
<keyword evidence="3" id="KW-1185">Reference proteome</keyword>
<gene>
    <name evidence="2" type="ORF">DERYTH_LOCUS10074</name>
</gene>